<dbReference type="PROSITE" id="PS00758">
    <property type="entry name" value="ARGE_DAPE_CPG2_1"/>
    <property type="match status" value="1"/>
</dbReference>
<evidence type="ECO:0000313" key="4">
    <source>
        <dbReference type="Proteomes" id="UP000678228"/>
    </source>
</evidence>
<dbReference type="InterPro" id="IPR053525">
    <property type="entry name" value="Sortase_D"/>
</dbReference>
<keyword evidence="1" id="KW-0378">Hydrolase</keyword>
<feature type="active site" description="Proton donor/acceptor" evidence="2">
    <location>
        <position position="109"/>
    </location>
</feature>
<evidence type="ECO:0000256" key="1">
    <source>
        <dbReference type="ARBA" id="ARBA00022801"/>
    </source>
</evidence>
<dbReference type="InterPro" id="IPR023365">
    <property type="entry name" value="Sortase_dom-sf"/>
</dbReference>
<dbReference type="CDD" id="cd05828">
    <property type="entry name" value="Sortase_D_1"/>
    <property type="match status" value="1"/>
</dbReference>
<dbReference type="InterPro" id="IPR041999">
    <property type="entry name" value="Sortase_D_1"/>
</dbReference>
<comment type="caution">
    <text evidence="3">The sequence shown here is derived from an EMBL/GenBank/DDBJ whole genome shotgun (WGS) entry which is preliminary data.</text>
</comment>
<dbReference type="Pfam" id="PF04203">
    <property type="entry name" value="Sortase"/>
    <property type="match status" value="1"/>
</dbReference>
<proteinExistence type="predicted"/>
<dbReference type="InterPro" id="IPR005754">
    <property type="entry name" value="Sortase"/>
</dbReference>
<dbReference type="NCBIfam" id="NF033746">
    <property type="entry name" value="class_D_sortase"/>
    <property type="match status" value="1"/>
</dbReference>
<name>A0A940X107_9BACI</name>
<dbReference type="EMBL" id="JAGKSQ010000015">
    <property type="protein sequence ID" value="MBP3953535.1"/>
    <property type="molecule type" value="Genomic_DNA"/>
</dbReference>
<dbReference type="Gene3D" id="2.40.260.10">
    <property type="entry name" value="Sortase"/>
    <property type="match status" value="1"/>
</dbReference>
<reference evidence="3" key="1">
    <citation type="submission" date="2021-03" db="EMBL/GenBank/DDBJ databases">
        <title>Bacillus suaedae sp. nov., isolated from Suaeda aralocaspica.</title>
        <authorList>
            <person name="Lei R.F.R."/>
        </authorList>
    </citation>
    <scope>NUCLEOTIDE SEQUENCE</scope>
    <source>
        <strain evidence="3">YZJH907-2</strain>
    </source>
</reference>
<dbReference type="AlphaFoldDB" id="A0A940X107"/>
<evidence type="ECO:0000256" key="2">
    <source>
        <dbReference type="PIRSR" id="PIRSR605754-1"/>
    </source>
</evidence>
<dbReference type="GO" id="GO:0016787">
    <property type="term" value="F:hydrolase activity"/>
    <property type="evidence" value="ECO:0007669"/>
    <property type="project" value="UniProtKB-KW"/>
</dbReference>
<dbReference type="SUPFAM" id="SSF63817">
    <property type="entry name" value="Sortase"/>
    <property type="match status" value="1"/>
</dbReference>
<dbReference type="NCBIfam" id="TIGR01076">
    <property type="entry name" value="sortase_fam"/>
    <property type="match status" value="1"/>
</dbReference>
<dbReference type="InterPro" id="IPR001261">
    <property type="entry name" value="ArgE/DapE_CS"/>
</dbReference>
<sequence>MKIFANIVILVGLAFIAYSGYSIFENHTKQNESIVQANELVSKPASSVKNAEEMVIDQGDVIGILYIPRFDKELPIVSGTDEDDLSKGVGHYTSTVLPGQNDQILLSGHRDTVFRGFGELENGDEFVIKMPYGTYTYVMYDSKVVDADDRTVIGSTAPDEILVLSTCYPFNFVGSAPDRFVAYAKPKDL</sequence>
<dbReference type="RefSeq" id="WP_210599386.1">
    <property type="nucleotide sequence ID" value="NZ_JAGKSQ010000015.1"/>
</dbReference>
<dbReference type="Proteomes" id="UP000678228">
    <property type="component" value="Unassembled WGS sequence"/>
</dbReference>
<evidence type="ECO:0000313" key="3">
    <source>
        <dbReference type="EMBL" id="MBP3953535.1"/>
    </source>
</evidence>
<accession>A0A940X107</accession>
<protein>
    <submittedName>
        <fullName evidence="3">Class D sortase</fullName>
    </submittedName>
</protein>
<gene>
    <name evidence="3" type="ORF">J7W16_20735</name>
</gene>
<feature type="active site" description="Acyl-thioester intermediate" evidence="2">
    <location>
        <position position="167"/>
    </location>
</feature>
<organism evidence="3 4">
    <name type="scientific">Halalkalibacter suaedae</name>
    <dbReference type="NCBI Taxonomy" id="2822140"/>
    <lineage>
        <taxon>Bacteria</taxon>
        <taxon>Bacillati</taxon>
        <taxon>Bacillota</taxon>
        <taxon>Bacilli</taxon>
        <taxon>Bacillales</taxon>
        <taxon>Bacillaceae</taxon>
        <taxon>Halalkalibacter</taxon>
    </lineage>
</organism>
<keyword evidence="4" id="KW-1185">Reference proteome</keyword>